<dbReference type="SUPFAM" id="SSF46785">
    <property type="entry name" value="Winged helix' DNA-binding domain"/>
    <property type="match status" value="1"/>
</dbReference>
<evidence type="ECO:0000256" key="2">
    <source>
        <dbReference type="ARBA" id="ARBA00023015"/>
    </source>
</evidence>
<name>A0A1M4T990_VIBGA</name>
<proteinExistence type="inferred from homology"/>
<evidence type="ECO:0000313" key="6">
    <source>
        <dbReference type="EMBL" id="SHE41122.1"/>
    </source>
</evidence>
<dbReference type="InterPro" id="IPR000847">
    <property type="entry name" value="LysR_HTH_N"/>
</dbReference>
<keyword evidence="7" id="KW-1185">Reference proteome</keyword>
<keyword evidence="3 6" id="KW-0238">DNA-binding</keyword>
<dbReference type="InterPro" id="IPR058163">
    <property type="entry name" value="LysR-type_TF_proteobact-type"/>
</dbReference>
<keyword evidence="4" id="KW-0804">Transcription</keyword>
<dbReference type="GO" id="GO:0003677">
    <property type="term" value="F:DNA binding"/>
    <property type="evidence" value="ECO:0007669"/>
    <property type="project" value="UniProtKB-KW"/>
</dbReference>
<feature type="domain" description="HTH lysR-type" evidence="5">
    <location>
        <begin position="1"/>
        <end position="61"/>
    </location>
</feature>
<dbReference type="PRINTS" id="PR00039">
    <property type="entry name" value="HTHLYSR"/>
</dbReference>
<evidence type="ECO:0000256" key="4">
    <source>
        <dbReference type="ARBA" id="ARBA00023163"/>
    </source>
</evidence>
<dbReference type="InterPro" id="IPR036390">
    <property type="entry name" value="WH_DNA-bd_sf"/>
</dbReference>
<dbReference type="InterPro" id="IPR036388">
    <property type="entry name" value="WH-like_DNA-bd_sf"/>
</dbReference>
<evidence type="ECO:0000259" key="5">
    <source>
        <dbReference type="PROSITE" id="PS50931"/>
    </source>
</evidence>
<dbReference type="PANTHER" id="PTHR30537:SF5">
    <property type="entry name" value="HTH-TYPE TRANSCRIPTIONAL ACTIVATOR TTDR-RELATED"/>
    <property type="match status" value="1"/>
</dbReference>
<keyword evidence="2" id="KW-0805">Transcription regulation</keyword>
<dbReference type="EMBL" id="FQUH01000001">
    <property type="protein sequence ID" value="SHE41122.1"/>
    <property type="molecule type" value="Genomic_DNA"/>
</dbReference>
<dbReference type="AlphaFoldDB" id="A0A1M4T990"/>
<organism evidence="6 7">
    <name type="scientific">Vibrio gazogenes DSM 21264 = NBRC 103151</name>
    <dbReference type="NCBI Taxonomy" id="1123492"/>
    <lineage>
        <taxon>Bacteria</taxon>
        <taxon>Pseudomonadati</taxon>
        <taxon>Pseudomonadota</taxon>
        <taxon>Gammaproteobacteria</taxon>
        <taxon>Vibrionales</taxon>
        <taxon>Vibrionaceae</taxon>
        <taxon>Vibrio</taxon>
    </lineage>
</organism>
<comment type="similarity">
    <text evidence="1">Belongs to the LysR transcriptional regulatory family.</text>
</comment>
<dbReference type="Gene3D" id="3.40.190.290">
    <property type="match status" value="1"/>
</dbReference>
<dbReference type="RefSeq" id="WP_072954579.1">
    <property type="nucleotide sequence ID" value="NZ_FQUH01000001.1"/>
</dbReference>
<dbReference type="SUPFAM" id="SSF53850">
    <property type="entry name" value="Periplasmic binding protein-like II"/>
    <property type="match status" value="1"/>
</dbReference>
<accession>A0A1M4T990</accession>
<dbReference type="FunFam" id="1.10.10.10:FF:000001">
    <property type="entry name" value="LysR family transcriptional regulator"/>
    <property type="match status" value="1"/>
</dbReference>
<evidence type="ECO:0000256" key="3">
    <source>
        <dbReference type="ARBA" id="ARBA00023125"/>
    </source>
</evidence>
<evidence type="ECO:0000256" key="1">
    <source>
        <dbReference type="ARBA" id="ARBA00009437"/>
    </source>
</evidence>
<dbReference type="InterPro" id="IPR005119">
    <property type="entry name" value="LysR_subst-bd"/>
</dbReference>
<dbReference type="Pfam" id="PF00126">
    <property type="entry name" value="HTH_1"/>
    <property type="match status" value="1"/>
</dbReference>
<dbReference type="Gene3D" id="1.10.10.10">
    <property type="entry name" value="Winged helix-like DNA-binding domain superfamily/Winged helix DNA-binding domain"/>
    <property type="match status" value="1"/>
</dbReference>
<dbReference type="Pfam" id="PF03466">
    <property type="entry name" value="LysR_substrate"/>
    <property type="match status" value="1"/>
</dbReference>
<evidence type="ECO:0000313" key="7">
    <source>
        <dbReference type="Proteomes" id="UP000184159"/>
    </source>
</evidence>
<dbReference type="PROSITE" id="PS50931">
    <property type="entry name" value="HTH_LYSR"/>
    <property type="match status" value="1"/>
</dbReference>
<dbReference type="PANTHER" id="PTHR30537">
    <property type="entry name" value="HTH-TYPE TRANSCRIPTIONAL REGULATOR"/>
    <property type="match status" value="1"/>
</dbReference>
<gene>
    <name evidence="6" type="ORF">SAMN02745781_00265</name>
</gene>
<sequence length="311" mass="35366">MKSSEYTEMKAFKAVAEQGSFSAAAKVLRITPSALSQIIKRLEDNLGSRLFNRTTRSVVLTEIGLQFYRRLRPALDEIEAAFNEVQTQSGALAGTVRLHITTAAADAILQPILGQFYRAYPDIVLDILVEDALIDLVADGFDVGIRLWEFVEQDMIAYPIGPEVRMCAAASPQYLQKYGRPETPADLREHQCMNWRLSGDRAVYRWEFYQHGHWFSMAVDGPLITTSRELAVTAACEHQGIVFWTEDKLRPWLERGELLSILDEFCPFFPGWHLAYPRHRHTSGALQAFIQFMRQAYPLPAENPISDKKIL</sequence>
<reference evidence="7" key="1">
    <citation type="submission" date="2016-11" db="EMBL/GenBank/DDBJ databases">
        <authorList>
            <person name="Varghese N."/>
            <person name="Submissions S."/>
        </authorList>
    </citation>
    <scope>NUCLEOTIDE SEQUENCE [LARGE SCALE GENOMIC DNA]</scope>
    <source>
        <strain evidence="7">DSM 21264</strain>
    </source>
</reference>
<dbReference type="Proteomes" id="UP000184159">
    <property type="component" value="Unassembled WGS sequence"/>
</dbReference>
<protein>
    <submittedName>
        <fullName evidence="6">DNA-binding transcriptional regulator, LysR family</fullName>
    </submittedName>
</protein>
<dbReference type="GO" id="GO:0003700">
    <property type="term" value="F:DNA-binding transcription factor activity"/>
    <property type="evidence" value="ECO:0007669"/>
    <property type="project" value="InterPro"/>
</dbReference>